<gene>
    <name evidence="3" type="ORF">FAZ98_09735</name>
</gene>
<dbReference type="Proteomes" id="UP000433577">
    <property type="component" value="Chromosome 1"/>
</dbReference>
<evidence type="ECO:0000259" key="2">
    <source>
        <dbReference type="Pfam" id="PF12146"/>
    </source>
</evidence>
<dbReference type="SUPFAM" id="SSF53474">
    <property type="entry name" value="alpha/beta-Hydrolases"/>
    <property type="match status" value="1"/>
</dbReference>
<proteinExistence type="predicted"/>
<dbReference type="Pfam" id="PF12146">
    <property type="entry name" value="Hydrolase_4"/>
    <property type="match status" value="1"/>
</dbReference>
<protein>
    <submittedName>
        <fullName evidence="3">Alpha/beta fold hydrolase</fullName>
    </submittedName>
</protein>
<organism evidence="3 4">
    <name type="scientific">Paraburkholderia acidisoli</name>
    <dbReference type="NCBI Taxonomy" id="2571748"/>
    <lineage>
        <taxon>Bacteria</taxon>
        <taxon>Pseudomonadati</taxon>
        <taxon>Pseudomonadota</taxon>
        <taxon>Betaproteobacteria</taxon>
        <taxon>Burkholderiales</taxon>
        <taxon>Burkholderiaceae</taxon>
        <taxon>Paraburkholderia</taxon>
    </lineage>
</organism>
<evidence type="ECO:0000313" key="3">
    <source>
        <dbReference type="EMBL" id="QGZ61987.1"/>
    </source>
</evidence>
<feature type="domain" description="Serine aminopeptidase S33" evidence="2">
    <location>
        <begin position="52"/>
        <end position="293"/>
    </location>
</feature>
<keyword evidence="3" id="KW-0378">Hydrolase</keyword>
<dbReference type="InterPro" id="IPR000073">
    <property type="entry name" value="AB_hydrolase_1"/>
</dbReference>
<dbReference type="Gene3D" id="3.40.50.1820">
    <property type="entry name" value="alpha/beta hydrolase"/>
    <property type="match status" value="1"/>
</dbReference>
<keyword evidence="4" id="KW-1185">Reference proteome</keyword>
<dbReference type="AlphaFoldDB" id="A0A7Z2JE64"/>
<reference evidence="3 4" key="1">
    <citation type="submission" date="2019-12" db="EMBL/GenBank/DDBJ databases">
        <title>Paraburkholderia acidiphila 7Q-K02 sp. nov and Paraburkholderia acidisoli DHF22 sp. nov., two strains isolated from forest soil.</title>
        <authorList>
            <person name="Gao Z."/>
            <person name="Qiu L."/>
        </authorList>
    </citation>
    <scope>NUCLEOTIDE SEQUENCE [LARGE SCALE GENOMIC DNA]</scope>
    <source>
        <strain evidence="3 4">DHF22</strain>
    </source>
</reference>
<dbReference type="InterPro" id="IPR029058">
    <property type="entry name" value="AB_hydrolase_fold"/>
</dbReference>
<dbReference type="EMBL" id="CP046913">
    <property type="protein sequence ID" value="QGZ61987.1"/>
    <property type="molecule type" value="Genomic_DNA"/>
</dbReference>
<feature type="region of interest" description="Disordered" evidence="1">
    <location>
        <begin position="1"/>
        <end position="22"/>
    </location>
</feature>
<sequence length="315" mass="33993">MTETSAGAPDVPPLAATSRTTPGAFAEVPQRSTLRTRDGTELPLYVWRAKPPRRAAIALLHGLAEHAARYAALAARLRAAGIDVYAIDLRGHGHAPGRRAWVTRFDDYLDDAAALIDHASAECAPRATPLFLMGHSMGGAIAALYAVERLPRTRVPLAGLLLSSAALAPGRDVPAWMIAASRVMSAVWPRFPALKIDAALLSRDPAVVAANRADTLVHHGAIPARTGAELLGAMQRIAAGRAQLRLPVLVWHGTEDKLTEPEGSRAFGEHVGSPDRTLTFYEGSYHETLNDLDRERVIATMMDWIDRHSWPTDLA</sequence>
<evidence type="ECO:0000256" key="1">
    <source>
        <dbReference type="SAM" id="MobiDB-lite"/>
    </source>
</evidence>
<dbReference type="RefSeq" id="WP_158951021.1">
    <property type="nucleotide sequence ID" value="NZ_CP046913.1"/>
</dbReference>
<dbReference type="InterPro" id="IPR022742">
    <property type="entry name" value="Hydrolase_4"/>
</dbReference>
<dbReference type="GO" id="GO:0016787">
    <property type="term" value="F:hydrolase activity"/>
    <property type="evidence" value="ECO:0007669"/>
    <property type="project" value="UniProtKB-KW"/>
</dbReference>
<name>A0A7Z2JE64_9BURK</name>
<dbReference type="KEGG" id="pacs:FAZ98_09735"/>
<evidence type="ECO:0000313" key="4">
    <source>
        <dbReference type="Proteomes" id="UP000433577"/>
    </source>
</evidence>
<dbReference type="PRINTS" id="PR00111">
    <property type="entry name" value="ABHYDROLASE"/>
</dbReference>
<dbReference type="OrthoDB" id="9806902at2"/>
<dbReference type="PANTHER" id="PTHR11614">
    <property type="entry name" value="PHOSPHOLIPASE-RELATED"/>
    <property type="match status" value="1"/>
</dbReference>
<dbReference type="InterPro" id="IPR051044">
    <property type="entry name" value="MAG_DAG_Lipase"/>
</dbReference>
<accession>A0A7Z2JE64</accession>